<name>A0ABW4VBA9_9MICO</name>
<feature type="transmembrane region" description="Helical" evidence="2">
    <location>
        <begin position="51"/>
        <end position="71"/>
    </location>
</feature>
<accession>A0ABW4VBA9</accession>
<feature type="transmembrane region" description="Helical" evidence="2">
    <location>
        <begin position="91"/>
        <end position="109"/>
    </location>
</feature>
<keyword evidence="2" id="KW-0472">Membrane</keyword>
<keyword evidence="2" id="KW-1133">Transmembrane helix</keyword>
<evidence type="ECO:0000256" key="2">
    <source>
        <dbReference type="SAM" id="Phobius"/>
    </source>
</evidence>
<organism evidence="3 4">
    <name type="scientific">Promicromonospora aerolata</name>
    <dbReference type="NCBI Taxonomy" id="195749"/>
    <lineage>
        <taxon>Bacteria</taxon>
        <taxon>Bacillati</taxon>
        <taxon>Actinomycetota</taxon>
        <taxon>Actinomycetes</taxon>
        <taxon>Micrococcales</taxon>
        <taxon>Promicromonosporaceae</taxon>
        <taxon>Promicromonospora</taxon>
    </lineage>
</organism>
<gene>
    <name evidence="3" type="ORF">ACFSL2_16500</name>
</gene>
<dbReference type="EMBL" id="JBHUHF010000001">
    <property type="protein sequence ID" value="MFD2027114.1"/>
    <property type="molecule type" value="Genomic_DNA"/>
</dbReference>
<evidence type="ECO:0000313" key="4">
    <source>
        <dbReference type="Proteomes" id="UP001597338"/>
    </source>
</evidence>
<evidence type="ECO:0000313" key="3">
    <source>
        <dbReference type="EMBL" id="MFD2027114.1"/>
    </source>
</evidence>
<reference evidence="4" key="1">
    <citation type="journal article" date="2019" name="Int. J. Syst. Evol. Microbiol.">
        <title>The Global Catalogue of Microorganisms (GCM) 10K type strain sequencing project: providing services to taxonomists for standard genome sequencing and annotation.</title>
        <authorList>
            <consortium name="The Broad Institute Genomics Platform"/>
            <consortium name="The Broad Institute Genome Sequencing Center for Infectious Disease"/>
            <person name="Wu L."/>
            <person name="Ma J."/>
        </authorList>
    </citation>
    <scope>NUCLEOTIDE SEQUENCE [LARGE SCALE GENOMIC DNA]</scope>
    <source>
        <strain evidence="4">CCM 7043</strain>
    </source>
</reference>
<keyword evidence="4" id="KW-1185">Reference proteome</keyword>
<evidence type="ECO:0000256" key="1">
    <source>
        <dbReference type="SAM" id="MobiDB-lite"/>
    </source>
</evidence>
<sequence>MTTTATTLHLRTLYWLTFVAAVVCVMVGVVRNTAVHGQDASGMAAAPFYPALALVTWLVAAAYGAHVIAWLRAPASARDRITGVRPARMVFDGGLGVIVTAIVTVALTTNDPGDPGAVVLWLRWIPVLLVLLITLFTAIAGARPAGDAPADDSTDSTDSEGST</sequence>
<dbReference type="Proteomes" id="UP001597338">
    <property type="component" value="Unassembled WGS sequence"/>
</dbReference>
<feature type="transmembrane region" description="Helical" evidence="2">
    <location>
        <begin position="12"/>
        <end position="31"/>
    </location>
</feature>
<feature type="compositionally biased region" description="Acidic residues" evidence="1">
    <location>
        <begin position="149"/>
        <end position="163"/>
    </location>
</feature>
<comment type="caution">
    <text evidence="3">The sequence shown here is derived from an EMBL/GenBank/DDBJ whole genome shotgun (WGS) entry which is preliminary data.</text>
</comment>
<feature type="region of interest" description="Disordered" evidence="1">
    <location>
        <begin position="144"/>
        <end position="163"/>
    </location>
</feature>
<protein>
    <submittedName>
        <fullName evidence="3">Uncharacterized protein</fullName>
    </submittedName>
</protein>
<keyword evidence="2" id="KW-0812">Transmembrane</keyword>
<dbReference type="RefSeq" id="WP_377198877.1">
    <property type="nucleotide sequence ID" value="NZ_JBHUHF010000001.1"/>
</dbReference>
<proteinExistence type="predicted"/>
<feature type="transmembrane region" description="Helical" evidence="2">
    <location>
        <begin position="121"/>
        <end position="142"/>
    </location>
</feature>